<dbReference type="OrthoDB" id="751203at2"/>
<dbReference type="GO" id="GO:0004029">
    <property type="term" value="F:aldehyde dehydrogenase (NAD+) activity"/>
    <property type="evidence" value="ECO:0007669"/>
    <property type="project" value="TreeGrafter"/>
</dbReference>
<dbReference type="SUPFAM" id="SSF51735">
    <property type="entry name" value="NAD(P)-binding Rossmann-fold domains"/>
    <property type="match status" value="1"/>
</dbReference>
<accession>A0A495IWI7</accession>
<dbReference type="AlphaFoldDB" id="A0A495IWI7"/>
<dbReference type="Proteomes" id="UP000268007">
    <property type="component" value="Unassembled WGS sequence"/>
</dbReference>
<dbReference type="GO" id="GO:0005737">
    <property type="term" value="C:cytoplasm"/>
    <property type="evidence" value="ECO:0007669"/>
    <property type="project" value="TreeGrafter"/>
</dbReference>
<dbReference type="PANTHER" id="PTHR48079">
    <property type="entry name" value="PROTEIN YEEZ"/>
    <property type="match status" value="1"/>
</dbReference>
<evidence type="ECO:0000313" key="1">
    <source>
        <dbReference type="EMBL" id="RKR80873.1"/>
    </source>
</evidence>
<dbReference type="RefSeq" id="WP_121196699.1">
    <property type="nucleotide sequence ID" value="NZ_RBKU01000001.1"/>
</dbReference>
<dbReference type="Gene3D" id="3.40.50.720">
    <property type="entry name" value="NAD(P)-binding Rossmann-like Domain"/>
    <property type="match status" value="1"/>
</dbReference>
<protein>
    <submittedName>
        <fullName evidence="1">Nucleoside-diphosphate-sugar epimerase</fullName>
    </submittedName>
</protein>
<dbReference type="CDD" id="cd05266">
    <property type="entry name" value="SDR_a4"/>
    <property type="match status" value="1"/>
</dbReference>
<dbReference type="EMBL" id="RBKU01000001">
    <property type="protein sequence ID" value="RKR80873.1"/>
    <property type="molecule type" value="Genomic_DNA"/>
</dbReference>
<dbReference type="InterPro" id="IPR051783">
    <property type="entry name" value="NAD(P)-dependent_oxidoreduct"/>
</dbReference>
<organism evidence="1 2">
    <name type="scientific">Mucilaginibacter gracilis</name>
    <dbReference type="NCBI Taxonomy" id="423350"/>
    <lineage>
        <taxon>Bacteria</taxon>
        <taxon>Pseudomonadati</taxon>
        <taxon>Bacteroidota</taxon>
        <taxon>Sphingobacteriia</taxon>
        <taxon>Sphingobacteriales</taxon>
        <taxon>Sphingobacteriaceae</taxon>
        <taxon>Mucilaginibacter</taxon>
    </lineage>
</organism>
<dbReference type="PANTHER" id="PTHR48079:SF6">
    <property type="entry name" value="NAD(P)-BINDING DOMAIN-CONTAINING PROTEIN-RELATED"/>
    <property type="match status" value="1"/>
</dbReference>
<sequence length="287" mass="31951">MNYTVFSVNIQMKCQNYFMIHLPFKIPVLEKNISILGCGWLGLPLAISLIANGWKVKGSTTRADKVNLLSDNEIEAFLVQLSNIGLLKGSKFWDSEVLLINVPPGLKRQTANQYLEQMRNLAEVVAASGIKKVIFISSTSVYPELNNIVTGVDAVDESSPLLQSERIFTLNSNFKTTVIRFGGLIGPARDPSRWFAGKKDIPNGRAPVNLIHLDDCLGIIKLILERDVYGETYHAAAPQHPTKAEFYTEAAKNAGLAEPQFVDELLEWKVIDAEKLMQQLGYTFKPL</sequence>
<keyword evidence="2" id="KW-1185">Reference proteome</keyword>
<proteinExistence type="predicted"/>
<name>A0A495IWI7_9SPHI</name>
<reference evidence="1 2" key="1">
    <citation type="submission" date="2018-10" db="EMBL/GenBank/DDBJ databases">
        <title>Genomic Encyclopedia of Archaeal and Bacterial Type Strains, Phase II (KMG-II): from individual species to whole genera.</title>
        <authorList>
            <person name="Goeker M."/>
        </authorList>
    </citation>
    <scope>NUCLEOTIDE SEQUENCE [LARGE SCALE GENOMIC DNA]</scope>
    <source>
        <strain evidence="1 2">DSM 18602</strain>
    </source>
</reference>
<comment type="caution">
    <text evidence="1">The sequence shown here is derived from an EMBL/GenBank/DDBJ whole genome shotgun (WGS) entry which is preliminary data.</text>
</comment>
<evidence type="ECO:0000313" key="2">
    <source>
        <dbReference type="Proteomes" id="UP000268007"/>
    </source>
</evidence>
<gene>
    <name evidence="1" type="ORF">BDD43_1010</name>
</gene>
<dbReference type="InterPro" id="IPR036291">
    <property type="entry name" value="NAD(P)-bd_dom_sf"/>
</dbReference>